<dbReference type="eggNOG" id="KOG0017">
    <property type="taxonomic scope" value="Eukaryota"/>
</dbReference>
<keyword evidence="8" id="KW-0255">Endonuclease</keyword>
<evidence type="ECO:0000256" key="5">
    <source>
        <dbReference type="ARBA" id="ARBA00022679"/>
    </source>
</evidence>
<evidence type="ECO:0000256" key="9">
    <source>
        <dbReference type="ARBA" id="ARBA00022801"/>
    </source>
</evidence>
<dbReference type="SUPFAM" id="SSF50630">
    <property type="entry name" value="Acid proteases"/>
    <property type="match status" value="1"/>
</dbReference>
<dbReference type="Pfam" id="PF17917">
    <property type="entry name" value="RT_RNaseH"/>
    <property type="match status" value="1"/>
</dbReference>
<sequence>MKSQSPGRRPGDHQPLTLRGTEGRTEGGLDPGGIKEQGSSGGKPSQRSYGPVPIGPRRAGDAPTEGVYGQVMAADLRARPQDRTKITLQVKLEGKTVTALVDSGCSQTMVRTELVPEWEAAGGNISMQCIHGDVRTYPTGWVRLSDGVDEAICRVALAPKLVYPVLLGRDWPGFRRILHEWDAQEQPPPAGVANSTRGMPQGPREEPEPEKTLASEEVGGEEDFQRDQREDPSLTHAWEQATGENGDPDGTAPRPTPRFEVRADRLYRVARTAEGQTEVTQLLVPARFRRRVLDLAHANPWAGHLGREKTLQRITQRFFWPGIYKEVRDFCESCPDCQKTGQGGVPKAPLVPLPVVEVPFDRVALDLVGPLERSRRGHQYIMVIIDYATRYPEAVPLKNTTASTLAQELVQVFSRVGIPREILTDQGTNVTSKLMAELCRLLNIKALRTSVYHPQTDGLVERFNRTLKGMLRRFVELDPKDWDRLLPALLFAVREVPQASTGFSPFELLYGRQPRGILDLVREAWEEQDSRVKGTVPYILDLQKRLRTVGELAKENLLQAQNRQAQYYNRGAKSRTFQPGDRVLLLLPTPDSKLLAKWQGPFEVIRQVGPVDYEIRLSGKRKDKQIYHVNLLKKWNAREGMLVTLQQPEPELGPWGGDLEAEGATHIGAELTEAQRREMNALLREYKQVLTTQPGKTPLTSHHIATTPGKKIRDHIRPLPKKMWEPVREELQRMLQMGVVRESRSEWRSPIVLVPKSDGTMRFCIDFRKVNAISRFDAYPMPRVNELLERLGKAHYISTLDLTKGYWQIPLTPASEDKTAFATPFGLFQFITMPFGLNGAAATFQRLMDKVLYKHQEYAAAYIDDIVIYSETWLEHLQHLKAVLGALADAKLTANPGKCHFGQREVSYLGYVVRRGRIKPQVDKVEALRSYKAPTTKRQVRQFLGLASYYRRFIPEFATIAAPLTDLTQNARPQRVQWTAQCEKAFQTLKRRLMQTPVLHQPDFTKPFIVQTDASDRGLGAVLSQEQEGEEHPILYLSRKLLPRELQYATIEKEALAAKWAIEALRYYLLGGTFTLITDHAPLRWIQTMKETNLRIMRWYLALQPYKFEVCHRPGRTHNNADFFSRSLSNGEAAEGDGALGGGAREGAVVSH</sequence>
<dbReference type="FunFam" id="3.30.70.270:FF:000020">
    <property type="entry name" value="Transposon Tf2-6 polyprotein-like Protein"/>
    <property type="match status" value="1"/>
</dbReference>
<feature type="compositionally biased region" description="Basic and acidic residues" evidence="12">
    <location>
        <begin position="223"/>
        <end position="233"/>
    </location>
</feature>
<dbReference type="Gene3D" id="3.10.10.10">
    <property type="entry name" value="HIV Type 1 Reverse Transcriptase, subunit A, domain 1"/>
    <property type="match status" value="1"/>
</dbReference>
<dbReference type="Pfam" id="PF00078">
    <property type="entry name" value="RVT_1"/>
    <property type="match status" value="1"/>
</dbReference>
<dbReference type="GO" id="GO:0006508">
    <property type="term" value="P:proteolysis"/>
    <property type="evidence" value="ECO:0007669"/>
    <property type="project" value="UniProtKB-KW"/>
</dbReference>
<dbReference type="PANTHER" id="PTHR37984:SF5">
    <property type="entry name" value="PROTEIN NYNRIN-LIKE"/>
    <property type="match status" value="1"/>
</dbReference>
<evidence type="ECO:0000256" key="6">
    <source>
        <dbReference type="ARBA" id="ARBA00022695"/>
    </source>
</evidence>
<dbReference type="CDD" id="cd01647">
    <property type="entry name" value="RT_LTR"/>
    <property type="match status" value="1"/>
</dbReference>
<dbReference type="GO" id="GO:0015074">
    <property type="term" value="P:DNA integration"/>
    <property type="evidence" value="ECO:0007669"/>
    <property type="project" value="InterPro"/>
</dbReference>
<evidence type="ECO:0000256" key="12">
    <source>
        <dbReference type="SAM" id="MobiDB-lite"/>
    </source>
</evidence>
<feature type="region of interest" description="Disordered" evidence="12">
    <location>
        <begin position="182"/>
        <end position="261"/>
    </location>
</feature>
<dbReference type="InterPro" id="IPR041373">
    <property type="entry name" value="RT_RNaseH"/>
</dbReference>
<keyword evidence="6" id="KW-0548">Nucleotidyltransferase</keyword>
<evidence type="ECO:0000256" key="8">
    <source>
        <dbReference type="ARBA" id="ARBA00022759"/>
    </source>
</evidence>
<proteinExistence type="inferred from homology"/>
<dbReference type="Pfam" id="PF17921">
    <property type="entry name" value="Integrase_H2C2"/>
    <property type="match status" value="1"/>
</dbReference>
<evidence type="ECO:0000256" key="7">
    <source>
        <dbReference type="ARBA" id="ARBA00022722"/>
    </source>
</evidence>
<dbReference type="InterPro" id="IPR041588">
    <property type="entry name" value="Integrase_H2C2"/>
</dbReference>
<evidence type="ECO:0000256" key="4">
    <source>
        <dbReference type="ARBA" id="ARBA00022670"/>
    </source>
</evidence>
<dbReference type="GO" id="GO:0004523">
    <property type="term" value="F:RNA-DNA hybrid ribonuclease activity"/>
    <property type="evidence" value="ECO:0007669"/>
    <property type="project" value="UniProtKB-EC"/>
</dbReference>
<dbReference type="InterPro" id="IPR001584">
    <property type="entry name" value="Integrase_cat-core"/>
</dbReference>
<dbReference type="FunFam" id="3.10.20.370:FF:000001">
    <property type="entry name" value="Retrovirus-related Pol polyprotein from transposon 17.6-like protein"/>
    <property type="match status" value="1"/>
</dbReference>
<evidence type="ECO:0000256" key="10">
    <source>
        <dbReference type="ARBA" id="ARBA00022918"/>
    </source>
</evidence>
<dbReference type="InterPro" id="IPR043128">
    <property type="entry name" value="Rev_trsase/Diguanyl_cyclase"/>
</dbReference>
<dbReference type="Gene3D" id="3.30.420.10">
    <property type="entry name" value="Ribonuclease H-like superfamily/Ribonuclease H"/>
    <property type="match status" value="1"/>
</dbReference>
<reference evidence="15" key="3">
    <citation type="submission" date="2025-08" db="UniProtKB">
        <authorList>
            <consortium name="Ensembl"/>
        </authorList>
    </citation>
    <scope>IDENTIFICATION</scope>
</reference>
<dbReference type="OMA" id="THAWEQA"/>
<reference evidence="15" key="4">
    <citation type="submission" date="2025-09" db="UniProtKB">
        <authorList>
            <consortium name="Ensembl"/>
        </authorList>
    </citation>
    <scope>IDENTIFICATION</scope>
</reference>
<organism evidence="15 16">
    <name type="scientific">Pelodiscus sinensis</name>
    <name type="common">Chinese softshell turtle</name>
    <name type="synonym">Trionyx sinensis</name>
    <dbReference type="NCBI Taxonomy" id="13735"/>
    <lineage>
        <taxon>Eukaryota</taxon>
        <taxon>Metazoa</taxon>
        <taxon>Chordata</taxon>
        <taxon>Craniata</taxon>
        <taxon>Vertebrata</taxon>
        <taxon>Euteleostomi</taxon>
        <taxon>Archelosauria</taxon>
        <taxon>Testudinata</taxon>
        <taxon>Testudines</taxon>
        <taxon>Cryptodira</taxon>
        <taxon>Trionychia</taxon>
        <taxon>Trionychidae</taxon>
        <taxon>Pelodiscus</taxon>
    </lineage>
</organism>
<dbReference type="FunFam" id="3.10.10.10:FF:000007">
    <property type="entry name" value="Retrovirus-related Pol polyprotein from transposon 17.6-like Protein"/>
    <property type="match status" value="1"/>
</dbReference>
<comment type="similarity">
    <text evidence="1">Belongs to the beta type-B retroviral polymerase family. HERV class-II K(HML-2) pol subfamily.</text>
</comment>
<dbReference type="PROSITE" id="PS50994">
    <property type="entry name" value="INTEGRASE"/>
    <property type="match status" value="1"/>
</dbReference>
<dbReference type="EMBL" id="AGCU01029685">
    <property type="status" value="NOT_ANNOTATED_CDS"/>
    <property type="molecule type" value="Genomic_DNA"/>
</dbReference>
<dbReference type="SUPFAM" id="SSF53098">
    <property type="entry name" value="Ribonuclease H-like"/>
    <property type="match status" value="1"/>
</dbReference>
<dbReference type="InterPro" id="IPR036397">
    <property type="entry name" value="RNaseH_sf"/>
</dbReference>
<dbReference type="EC" id="2.7.7.49" evidence="3"/>
<evidence type="ECO:0000256" key="2">
    <source>
        <dbReference type="ARBA" id="ARBA00012180"/>
    </source>
</evidence>
<dbReference type="GO" id="GO:0003676">
    <property type="term" value="F:nucleic acid binding"/>
    <property type="evidence" value="ECO:0007669"/>
    <property type="project" value="InterPro"/>
</dbReference>
<dbReference type="Gene3D" id="2.40.70.10">
    <property type="entry name" value="Acid Proteases"/>
    <property type="match status" value="1"/>
</dbReference>
<dbReference type="STRING" id="13735.ENSPSIP00000000353"/>
<dbReference type="SUPFAM" id="SSF56672">
    <property type="entry name" value="DNA/RNA polymerases"/>
    <property type="match status" value="1"/>
</dbReference>
<keyword evidence="4" id="KW-0645">Protease</keyword>
<reference evidence="16" key="2">
    <citation type="journal article" date="2013" name="Nat. Genet.">
        <title>The draft genomes of soft-shell turtle and green sea turtle yield insights into the development and evolution of the turtle-specific body plan.</title>
        <authorList>
            <person name="Wang Z."/>
            <person name="Pascual-Anaya J."/>
            <person name="Zadissa A."/>
            <person name="Li W."/>
            <person name="Niimura Y."/>
            <person name="Huang Z."/>
            <person name="Li C."/>
            <person name="White S."/>
            <person name="Xiong Z."/>
            <person name="Fang D."/>
            <person name="Wang B."/>
            <person name="Ming Y."/>
            <person name="Chen Y."/>
            <person name="Zheng Y."/>
            <person name="Kuraku S."/>
            <person name="Pignatelli M."/>
            <person name="Herrero J."/>
            <person name="Beal K."/>
            <person name="Nozawa M."/>
            <person name="Li Q."/>
            <person name="Wang J."/>
            <person name="Zhang H."/>
            <person name="Yu L."/>
            <person name="Shigenobu S."/>
            <person name="Wang J."/>
            <person name="Liu J."/>
            <person name="Flicek P."/>
            <person name="Searle S."/>
            <person name="Wang J."/>
            <person name="Kuratani S."/>
            <person name="Yin Y."/>
            <person name="Aken B."/>
            <person name="Zhang G."/>
            <person name="Irie N."/>
        </authorList>
    </citation>
    <scope>NUCLEOTIDE SEQUENCE [LARGE SCALE GENOMIC DNA]</scope>
    <source>
        <strain evidence="16">Daiwa-1</strain>
    </source>
</reference>
<dbReference type="FunFam" id="1.10.340.70:FF:000001">
    <property type="entry name" value="Retrovirus-related Pol polyprotein from transposon gypsy-like Protein"/>
    <property type="match status" value="1"/>
</dbReference>
<dbReference type="Pfam" id="PF00077">
    <property type="entry name" value="RVP"/>
    <property type="match status" value="1"/>
</dbReference>
<feature type="compositionally biased region" description="Basic and acidic residues" evidence="12">
    <location>
        <begin position="203"/>
        <end position="214"/>
    </location>
</feature>
<feature type="region of interest" description="Disordered" evidence="12">
    <location>
        <begin position="1"/>
        <end position="64"/>
    </location>
</feature>
<accession>K7EX43</accession>
<dbReference type="GO" id="GO:0008233">
    <property type="term" value="F:peptidase activity"/>
    <property type="evidence" value="ECO:0007669"/>
    <property type="project" value="UniProtKB-KW"/>
</dbReference>
<evidence type="ECO:0000259" key="14">
    <source>
        <dbReference type="PROSITE" id="PS50994"/>
    </source>
</evidence>
<evidence type="ECO:0000256" key="11">
    <source>
        <dbReference type="ARBA" id="ARBA00039658"/>
    </source>
</evidence>
<dbReference type="FunFam" id="3.30.420.10:FF:000032">
    <property type="entry name" value="Retrovirus-related Pol polyprotein from transposon 297-like Protein"/>
    <property type="match status" value="1"/>
</dbReference>
<dbReference type="GO" id="GO:0003964">
    <property type="term" value="F:RNA-directed DNA polymerase activity"/>
    <property type="evidence" value="ECO:0007669"/>
    <property type="project" value="UniProtKB-KW"/>
</dbReference>
<protein>
    <recommendedName>
        <fullName evidence="11">Gypsy retrotransposon integrase-like protein 1</fullName>
        <ecNumber evidence="3">2.7.7.49</ecNumber>
        <ecNumber evidence="2">3.1.26.4</ecNumber>
    </recommendedName>
</protein>
<dbReference type="Gene3D" id="1.10.340.70">
    <property type="match status" value="1"/>
</dbReference>
<dbReference type="Pfam" id="PF00665">
    <property type="entry name" value="rve"/>
    <property type="match status" value="1"/>
</dbReference>
<keyword evidence="5" id="KW-0808">Transferase</keyword>
<feature type="domain" description="Integrase catalytic" evidence="14">
    <location>
        <begin position="355"/>
        <end position="513"/>
    </location>
</feature>
<dbReference type="InterPro" id="IPR050951">
    <property type="entry name" value="Retrovirus_Pol_polyprotein"/>
</dbReference>
<evidence type="ECO:0000256" key="1">
    <source>
        <dbReference type="ARBA" id="ARBA00010879"/>
    </source>
</evidence>
<dbReference type="InterPro" id="IPR043502">
    <property type="entry name" value="DNA/RNA_pol_sf"/>
</dbReference>
<dbReference type="Pfam" id="PF22938">
    <property type="entry name" value="Integrase_p58_C"/>
    <property type="match status" value="1"/>
</dbReference>
<dbReference type="CDD" id="cd09274">
    <property type="entry name" value="RNase_HI_RT_Ty3"/>
    <property type="match status" value="1"/>
</dbReference>
<dbReference type="InterPro" id="IPR000477">
    <property type="entry name" value="RT_dom"/>
</dbReference>
<dbReference type="EC" id="3.1.26.4" evidence="2"/>
<dbReference type="CDD" id="cd00303">
    <property type="entry name" value="retropepsin_like"/>
    <property type="match status" value="1"/>
</dbReference>
<feature type="domain" description="Reverse transcriptase" evidence="13">
    <location>
        <begin position="735"/>
        <end position="913"/>
    </location>
</feature>
<evidence type="ECO:0000313" key="15">
    <source>
        <dbReference type="Ensembl" id="ENSPSIP00000000353.1"/>
    </source>
</evidence>
<dbReference type="Proteomes" id="UP000007267">
    <property type="component" value="Unassembled WGS sequence"/>
</dbReference>
<dbReference type="AlphaFoldDB" id="K7EX43"/>
<dbReference type="HOGENOM" id="CLU_000384_42_12_1"/>
<evidence type="ECO:0000259" key="13">
    <source>
        <dbReference type="PROSITE" id="PS50878"/>
    </source>
</evidence>
<evidence type="ECO:0000313" key="16">
    <source>
        <dbReference type="Proteomes" id="UP000007267"/>
    </source>
</evidence>
<dbReference type="InterPro" id="IPR018061">
    <property type="entry name" value="Retropepsins"/>
</dbReference>
<dbReference type="InterPro" id="IPR054465">
    <property type="entry name" value="Integrase_p58-like_C"/>
</dbReference>
<dbReference type="GeneTree" id="ENSGT01050000244855"/>
<dbReference type="InterPro" id="IPR012337">
    <property type="entry name" value="RNaseH-like_sf"/>
</dbReference>
<keyword evidence="10" id="KW-0695">RNA-directed DNA polymerase</keyword>
<dbReference type="PROSITE" id="PS50878">
    <property type="entry name" value="RT_POL"/>
    <property type="match status" value="1"/>
</dbReference>
<keyword evidence="7" id="KW-0540">Nuclease</keyword>
<dbReference type="Ensembl" id="ENSPSIT00000000353.1">
    <property type="protein sequence ID" value="ENSPSIP00000000353.1"/>
    <property type="gene ID" value="ENSPSIG00000000353.1"/>
</dbReference>
<keyword evidence="16" id="KW-1185">Reference proteome</keyword>
<name>K7EX43_PELSI</name>
<keyword evidence="9" id="KW-0378">Hydrolase</keyword>
<dbReference type="PANTHER" id="PTHR37984">
    <property type="entry name" value="PROTEIN CBG26694"/>
    <property type="match status" value="1"/>
</dbReference>
<dbReference type="Gene3D" id="3.30.70.270">
    <property type="match status" value="2"/>
</dbReference>
<dbReference type="InterPro" id="IPR021109">
    <property type="entry name" value="Peptidase_aspartic_dom_sf"/>
</dbReference>
<reference evidence="16" key="1">
    <citation type="submission" date="2011-10" db="EMBL/GenBank/DDBJ databases">
        <authorList>
            <consortium name="Soft-shell Turtle Genome Consortium"/>
        </authorList>
    </citation>
    <scope>NUCLEOTIDE SEQUENCE [LARGE SCALE GENOMIC DNA]</scope>
    <source>
        <strain evidence="16">Daiwa-1</strain>
    </source>
</reference>
<evidence type="ECO:0000256" key="3">
    <source>
        <dbReference type="ARBA" id="ARBA00012493"/>
    </source>
</evidence>